<keyword evidence="3" id="KW-0808">Transferase</keyword>
<dbReference type="Proteomes" id="UP000199052">
    <property type="component" value="Unassembled WGS sequence"/>
</dbReference>
<dbReference type="Gene3D" id="3.90.1200.10">
    <property type="match status" value="1"/>
</dbReference>
<organism evidence="3 4">
    <name type="scientific">Actinopolymorpha cephalotaxi</name>
    <dbReference type="NCBI Taxonomy" id="504797"/>
    <lineage>
        <taxon>Bacteria</taxon>
        <taxon>Bacillati</taxon>
        <taxon>Actinomycetota</taxon>
        <taxon>Actinomycetes</taxon>
        <taxon>Propionibacteriales</taxon>
        <taxon>Actinopolymorphaceae</taxon>
        <taxon>Actinopolymorpha</taxon>
    </lineage>
</organism>
<dbReference type="EMBL" id="JACBZA010000001">
    <property type="protein sequence ID" value="NYH85614.1"/>
    <property type="molecule type" value="Genomic_DNA"/>
</dbReference>
<feature type="region of interest" description="Disordered" evidence="1">
    <location>
        <begin position="459"/>
        <end position="503"/>
    </location>
</feature>
<name>A0A1I2NA89_9ACTN</name>
<dbReference type="EMBL" id="FOOI01000003">
    <property type="protein sequence ID" value="SFG00672.1"/>
    <property type="molecule type" value="Genomic_DNA"/>
</dbReference>
<dbReference type="AlphaFoldDB" id="A0A1I2NA89"/>
<dbReference type="RefSeq" id="WP_092882269.1">
    <property type="nucleotide sequence ID" value="NZ_FOOI01000003.1"/>
</dbReference>
<gene>
    <name evidence="2" type="ORF">FHR37_004465</name>
    <name evidence="3" type="ORF">SAMN05421678_103278</name>
</gene>
<reference evidence="2 5" key="2">
    <citation type="submission" date="2020-07" db="EMBL/GenBank/DDBJ databases">
        <title>Sequencing the genomes of 1000 actinobacteria strains.</title>
        <authorList>
            <person name="Klenk H.-P."/>
        </authorList>
    </citation>
    <scope>NUCLEOTIDE SEQUENCE [LARGE SCALE GENOMIC DNA]</scope>
    <source>
        <strain evidence="2 5">DSM 45117</strain>
    </source>
</reference>
<feature type="compositionally biased region" description="Gly residues" evidence="1">
    <location>
        <begin position="494"/>
        <end position="503"/>
    </location>
</feature>
<evidence type="ECO:0000313" key="3">
    <source>
        <dbReference type="EMBL" id="SFG00672.1"/>
    </source>
</evidence>
<protein>
    <submittedName>
        <fullName evidence="2">Aminoglycoside phosphotransferase</fullName>
    </submittedName>
    <submittedName>
        <fullName evidence="3">Phosphotransferase enzyme family protein</fullName>
    </submittedName>
</protein>
<dbReference type="Proteomes" id="UP000533017">
    <property type="component" value="Unassembled WGS sequence"/>
</dbReference>
<dbReference type="STRING" id="504797.SAMN05421678_103278"/>
<dbReference type="SUPFAM" id="SSF56112">
    <property type="entry name" value="Protein kinase-like (PK-like)"/>
    <property type="match status" value="1"/>
</dbReference>
<accession>A0A1I2NA89</accession>
<keyword evidence="5" id="KW-1185">Reference proteome</keyword>
<evidence type="ECO:0000256" key="1">
    <source>
        <dbReference type="SAM" id="MobiDB-lite"/>
    </source>
</evidence>
<dbReference type="GO" id="GO:0016740">
    <property type="term" value="F:transferase activity"/>
    <property type="evidence" value="ECO:0007669"/>
    <property type="project" value="UniProtKB-KW"/>
</dbReference>
<proteinExistence type="predicted"/>
<sequence length="503" mass="52932">MTSVSPPASGQVARLVAGHRGLDGIRRAVTDPFAYGAAPLLAHCLPSGSRLVAPRLLRTRYAPGRELAAYYAFAPGRNQSSPRHLALTWSAQPADLAATAVLEREAEVRGLVEPFDHLVAASADGCLTLVIAPIDPAFPRLVRHYESGYVTATAASLAGVRPGADREVRALRYRPGSRHVLRVRTSAEDSAIVKLYRDDTGARTVAVAAAMDALLPAAVPGIRPARSLGYVPADRAAWWAEEPGEPLWRRLPDVEAGPLLRSVGRALRVLHDTDPSAFTSSLPSMYAPHPESSASSAHLPAHGADAELAATTRAAEHIQGLLPRVGGRLRDVVARIGDGLAGRPVESPTLTHGDLTCDNLLATPDQVRLIDLDRTGFAEPALDLGKFVADLWWWCAELGLPAGPAVTAFVDGYGDCDRNRLARAHGLAVLFHLSLAARRVPVHHPEWAQQVARAVRQAEDAVAGGGKASGGATESGTGTGTGPGTGRVPRQRGPGPGESGGPR</sequence>
<evidence type="ECO:0000313" key="4">
    <source>
        <dbReference type="Proteomes" id="UP000199052"/>
    </source>
</evidence>
<evidence type="ECO:0000313" key="2">
    <source>
        <dbReference type="EMBL" id="NYH85614.1"/>
    </source>
</evidence>
<evidence type="ECO:0000313" key="5">
    <source>
        <dbReference type="Proteomes" id="UP000533017"/>
    </source>
</evidence>
<dbReference type="InterPro" id="IPR011009">
    <property type="entry name" value="Kinase-like_dom_sf"/>
</dbReference>
<reference evidence="3 4" key="1">
    <citation type="submission" date="2016-10" db="EMBL/GenBank/DDBJ databases">
        <authorList>
            <person name="de Groot N.N."/>
        </authorList>
    </citation>
    <scope>NUCLEOTIDE SEQUENCE [LARGE SCALE GENOMIC DNA]</scope>
    <source>
        <strain evidence="3 4">CPCC 202808</strain>
    </source>
</reference>
<dbReference type="OrthoDB" id="7842280at2"/>